<dbReference type="EMBL" id="CP001779">
    <property type="protein sequence ID" value="ACZ01615.1"/>
    <property type="molecule type" value="Genomic_DNA"/>
</dbReference>
<gene>
    <name evidence="1" type="ordered locus">Smon_1160</name>
</gene>
<proteinExistence type="predicted"/>
<organism evidence="1 2">
    <name type="scientific">Streptobacillus moniliformis (strain ATCC 14647 / DSM 12112 / NCTC 10651 / 9901)</name>
    <dbReference type="NCBI Taxonomy" id="519441"/>
    <lineage>
        <taxon>Bacteria</taxon>
        <taxon>Fusobacteriati</taxon>
        <taxon>Fusobacteriota</taxon>
        <taxon>Fusobacteriia</taxon>
        <taxon>Fusobacteriales</taxon>
        <taxon>Leptotrichiaceae</taxon>
        <taxon>Streptobacillus</taxon>
    </lineage>
</organism>
<dbReference type="Proteomes" id="UP000002072">
    <property type="component" value="Chromosome"/>
</dbReference>
<evidence type="ECO:0000313" key="2">
    <source>
        <dbReference type="Proteomes" id="UP000002072"/>
    </source>
</evidence>
<dbReference type="HOGENOM" id="CLU_3384076_0_0_0"/>
<evidence type="ECO:0000313" key="1">
    <source>
        <dbReference type="EMBL" id="ACZ01615.1"/>
    </source>
</evidence>
<accession>D1AV55</accession>
<sequence length="33" mass="3833">MEKEKIEVIDLVEMAFEEEVKIPVEEIVGVDNE</sequence>
<dbReference type="KEGG" id="smf:Smon_1160"/>
<name>D1AV55_STRM9</name>
<protein>
    <submittedName>
        <fullName evidence="1">Uncharacterized protein</fullName>
    </submittedName>
</protein>
<reference evidence="1 2" key="1">
    <citation type="journal article" date="2009" name="Stand. Genomic Sci.">
        <title>Complete genome sequence of Streptobacillus moniliformis type strain (9901T).</title>
        <authorList>
            <person name="Nolan M."/>
            <person name="Gronow S."/>
            <person name="Lapidus A."/>
            <person name="Ivanova N."/>
            <person name="Copeland A."/>
            <person name="Lucas S."/>
            <person name="Del Rio T.G."/>
            <person name="Chen F."/>
            <person name="Tice H."/>
            <person name="Pitluck S."/>
            <person name="Cheng J.F."/>
            <person name="Sims D."/>
            <person name="Meincke L."/>
            <person name="Bruce D."/>
            <person name="Goodwin L."/>
            <person name="Brettin T."/>
            <person name="Han C."/>
            <person name="Detter J.C."/>
            <person name="Ovchinikova G."/>
            <person name="Pati A."/>
            <person name="Mavromatis K."/>
            <person name="Mikhailova N."/>
            <person name="Chen A."/>
            <person name="Palaniappan K."/>
            <person name="Land M."/>
            <person name="Hauser L."/>
            <person name="Chang Y.J."/>
            <person name="Jeffries C.D."/>
            <person name="Rohde M."/>
            <person name="Sproer C."/>
            <person name="Goker M."/>
            <person name="Bristow J."/>
            <person name="Eisen J.A."/>
            <person name="Markowitz V."/>
            <person name="Hugenholtz P."/>
            <person name="Kyrpides N.C."/>
            <person name="Klenk H.P."/>
            <person name="Chain P."/>
        </authorList>
    </citation>
    <scope>NUCLEOTIDE SEQUENCE [LARGE SCALE GENOMIC DNA]</scope>
    <source>
        <strain evidence="2">ATCC 14647 / DSM 12112 / NCTC 10651 / 9901</strain>
    </source>
</reference>
<keyword evidence="2" id="KW-1185">Reference proteome</keyword>
<dbReference type="AlphaFoldDB" id="D1AV55"/>